<organism evidence="4 5">
    <name type="scientific">Streptomyces lasiicapitis</name>
    <dbReference type="NCBI Taxonomy" id="1923961"/>
    <lineage>
        <taxon>Bacteria</taxon>
        <taxon>Bacillati</taxon>
        <taxon>Actinomycetota</taxon>
        <taxon>Actinomycetes</taxon>
        <taxon>Kitasatosporales</taxon>
        <taxon>Streptomycetaceae</taxon>
        <taxon>Streptomyces</taxon>
    </lineage>
</organism>
<dbReference type="PROSITE" id="PS51186">
    <property type="entry name" value="GNAT"/>
    <property type="match status" value="2"/>
</dbReference>
<feature type="domain" description="N-acetyltransferase" evidence="3">
    <location>
        <begin position="190"/>
        <end position="340"/>
    </location>
</feature>
<accession>A0ABQ2MN80</accession>
<name>A0ABQ2MN80_9ACTN</name>
<keyword evidence="5" id="KW-1185">Reference proteome</keyword>
<evidence type="ECO:0000313" key="4">
    <source>
        <dbReference type="EMBL" id="GGO54885.1"/>
    </source>
</evidence>
<evidence type="ECO:0000259" key="3">
    <source>
        <dbReference type="PROSITE" id="PS51186"/>
    </source>
</evidence>
<sequence>MARPEIEVPAAPPTPNVPFMHTTPAWRPLALDDAPALAELFAAVEAADVTDEHYDAEDLAEELGAPHVELAHDSVGVWSGDELIGYAKAMALPDATDVHRVYVEGAVRPDARDRGVGTDLVNWLVTRATQQHLDRFPDLPGEAHIQLHAPNTAKRELYEAAGFEARRWFFDMRRPLDGDAIPATTPAGGLRVVPFTEAYDDATRLAHNEAFRDHWGHTPTTPDRWRHTTTGARSFRPDVSYLALDGDEVAGYLVGHEYDAETAMTGIRECWIDRLGTRPAWRGTGVATALLTTCLRSGQKQGYRRAGLNVDSANATGALGLYERCGFRTRHTWIGYVRAL</sequence>
<dbReference type="EMBL" id="BMNG01000016">
    <property type="protein sequence ID" value="GGO54885.1"/>
    <property type="molecule type" value="Genomic_DNA"/>
</dbReference>
<reference evidence="5" key="1">
    <citation type="journal article" date="2019" name="Int. J. Syst. Evol. Microbiol.">
        <title>The Global Catalogue of Microorganisms (GCM) 10K type strain sequencing project: providing services to taxonomists for standard genome sequencing and annotation.</title>
        <authorList>
            <consortium name="The Broad Institute Genomics Platform"/>
            <consortium name="The Broad Institute Genome Sequencing Center for Infectious Disease"/>
            <person name="Wu L."/>
            <person name="Ma J."/>
        </authorList>
    </citation>
    <scope>NUCLEOTIDE SEQUENCE [LARGE SCALE GENOMIC DNA]</scope>
    <source>
        <strain evidence="5">CGMCC 4.7349</strain>
    </source>
</reference>
<dbReference type="InterPro" id="IPR050832">
    <property type="entry name" value="Bact_Acetyltransf"/>
</dbReference>
<feature type="domain" description="N-acetyltransferase" evidence="3">
    <location>
        <begin position="24"/>
        <end position="177"/>
    </location>
</feature>
<evidence type="ECO:0000313" key="5">
    <source>
        <dbReference type="Proteomes" id="UP000656881"/>
    </source>
</evidence>
<evidence type="ECO:0000256" key="2">
    <source>
        <dbReference type="ARBA" id="ARBA00023315"/>
    </source>
</evidence>
<protein>
    <submittedName>
        <fullName evidence="4">N-acetyltransferase</fullName>
    </submittedName>
</protein>
<dbReference type="PANTHER" id="PTHR43877">
    <property type="entry name" value="AMINOALKYLPHOSPHONATE N-ACETYLTRANSFERASE-RELATED-RELATED"/>
    <property type="match status" value="1"/>
</dbReference>
<dbReference type="Gene3D" id="3.40.630.30">
    <property type="match status" value="1"/>
</dbReference>
<proteinExistence type="predicted"/>
<dbReference type="Pfam" id="PF00583">
    <property type="entry name" value="Acetyltransf_1"/>
    <property type="match status" value="2"/>
</dbReference>
<comment type="caution">
    <text evidence="4">The sequence shown here is derived from an EMBL/GenBank/DDBJ whole genome shotgun (WGS) entry which is preliminary data.</text>
</comment>
<dbReference type="SUPFAM" id="SSF55729">
    <property type="entry name" value="Acyl-CoA N-acyltransferases (Nat)"/>
    <property type="match status" value="2"/>
</dbReference>
<dbReference type="CDD" id="cd04301">
    <property type="entry name" value="NAT_SF"/>
    <property type="match status" value="2"/>
</dbReference>
<dbReference type="Proteomes" id="UP000656881">
    <property type="component" value="Unassembled WGS sequence"/>
</dbReference>
<keyword evidence="2" id="KW-0012">Acyltransferase</keyword>
<evidence type="ECO:0000256" key="1">
    <source>
        <dbReference type="ARBA" id="ARBA00022679"/>
    </source>
</evidence>
<keyword evidence="1" id="KW-0808">Transferase</keyword>
<dbReference type="InterPro" id="IPR016181">
    <property type="entry name" value="Acyl_CoA_acyltransferase"/>
</dbReference>
<dbReference type="InterPro" id="IPR000182">
    <property type="entry name" value="GNAT_dom"/>
</dbReference>
<gene>
    <name evidence="4" type="ORF">GCM10012286_65700</name>
</gene>